<evidence type="ECO:0000256" key="5">
    <source>
        <dbReference type="ARBA" id="ARBA00023136"/>
    </source>
</evidence>
<evidence type="ECO:0000256" key="4">
    <source>
        <dbReference type="ARBA" id="ARBA00022989"/>
    </source>
</evidence>
<protein>
    <submittedName>
        <fullName evidence="7">LPS export ABC transporter permease LptG</fullName>
    </submittedName>
</protein>
<reference evidence="7 8" key="1">
    <citation type="submission" date="2017-08" db="EMBL/GenBank/DDBJ databases">
        <title>Infants hospitalized years apart are colonized by the same room-sourced microbial strains.</title>
        <authorList>
            <person name="Brooks B."/>
            <person name="Olm M.R."/>
            <person name="Firek B.A."/>
            <person name="Baker R."/>
            <person name="Thomas B.C."/>
            <person name="Morowitz M.J."/>
            <person name="Banfield J.F."/>
        </authorList>
    </citation>
    <scope>NUCLEOTIDE SEQUENCE [LARGE SCALE GENOMIC DNA]</scope>
    <source>
        <strain evidence="7">S2_018_000_R2_104</strain>
    </source>
</reference>
<dbReference type="GO" id="GO:0043190">
    <property type="term" value="C:ATP-binding cassette (ABC) transporter complex"/>
    <property type="evidence" value="ECO:0007669"/>
    <property type="project" value="InterPro"/>
</dbReference>
<feature type="transmembrane region" description="Helical" evidence="6">
    <location>
        <begin position="282"/>
        <end position="301"/>
    </location>
</feature>
<dbReference type="InterPro" id="IPR005495">
    <property type="entry name" value="LptG/LptF_permease"/>
</dbReference>
<organism evidence="7 8">
    <name type="scientific">Micavibrio aeruginosavorus</name>
    <dbReference type="NCBI Taxonomy" id="349221"/>
    <lineage>
        <taxon>Bacteria</taxon>
        <taxon>Pseudomonadati</taxon>
        <taxon>Bdellovibrionota</taxon>
        <taxon>Bdellovibrionia</taxon>
        <taxon>Bdellovibrionales</taxon>
        <taxon>Pseudobdellovibrionaceae</taxon>
        <taxon>Micavibrio</taxon>
    </lineage>
</organism>
<feature type="transmembrane region" description="Helical" evidence="6">
    <location>
        <begin position="339"/>
        <end position="361"/>
    </location>
</feature>
<feature type="transmembrane region" description="Helical" evidence="6">
    <location>
        <begin position="12"/>
        <end position="35"/>
    </location>
</feature>
<dbReference type="PANTHER" id="PTHR33529">
    <property type="entry name" value="SLR0882 PROTEIN-RELATED"/>
    <property type="match status" value="1"/>
</dbReference>
<dbReference type="Pfam" id="PF03739">
    <property type="entry name" value="LptF_LptG"/>
    <property type="match status" value="1"/>
</dbReference>
<evidence type="ECO:0000256" key="6">
    <source>
        <dbReference type="SAM" id="Phobius"/>
    </source>
</evidence>
<proteinExistence type="predicted"/>
<dbReference type="InterPro" id="IPR030923">
    <property type="entry name" value="LptG"/>
</dbReference>
<dbReference type="GO" id="GO:0055085">
    <property type="term" value="P:transmembrane transport"/>
    <property type="evidence" value="ECO:0007669"/>
    <property type="project" value="InterPro"/>
</dbReference>
<evidence type="ECO:0000313" key="8">
    <source>
        <dbReference type="Proteomes" id="UP000249557"/>
    </source>
</evidence>
<keyword evidence="2" id="KW-1003">Cell membrane</keyword>
<evidence type="ECO:0000256" key="3">
    <source>
        <dbReference type="ARBA" id="ARBA00022692"/>
    </source>
</evidence>
<comment type="subcellular location">
    <subcellularLocation>
        <location evidence="1">Cell membrane</location>
        <topology evidence="1">Multi-pass membrane protein</topology>
    </subcellularLocation>
</comment>
<keyword evidence="5 6" id="KW-0472">Membrane</keyword>
<dbReference type="NCBIfam" id="TIGR04408">
    <property type="entry name" value="LptG_lptG"/>
    <property type="match status" value="1"/>
</dbReference>
<keyword evidence="3 6" id="KW-0812">Transmembrane</keyword>
<dbReference type="GO" id="GO:0015920">
    <property type="term" value="P:lipopolysaccharide transport"/>
    <property type="evidence" value="ECO:0007669"/>
    <property type="project" value="TreeGrafter"/>
</dbReference>
<dbReference type="PANTHER" id="PTHR33529:SF2">
    <property type="entry name" value="LIPOPOLYSACCHARIDE EXPORT SYSTEM PERMEASE PROTEIN LPTG"/>
    <property type="match status" value="1"/>
</dbReference>
<name>A0A2W4ZQX8_9BACT</name>
<evidence type="ECO:0000256" key="2">
    <source>
        <dbReference type="ARBA" id="ARBA00022475"/>
    </source>
</evidence>
<feature type="transmembrane region" description="Helical" evidence="6">
    <location>
        <begin position="99"/>
        <end position="123"/>
    </location>
</feature>
<gene>
    <name evidence="7" type="primary">lptG</name>
    <name evidence="7" type="ORF">DI626_08880</name>
</gene>
<dbReference type="EMBL" id="QFNK01000202">
    <property type="protein sequence ID" value="PZO83697.1"/>
    <property type="molecule type" value="Genomic_DNA"/>
</dbReference>
<evidence type="ECO:0000313" key="7">
    <source>
        <dbReference type="EMBL" id="PZO83697.1"/>
    </source>
</evidence>
<feature type="transmembrane region" description="Helical" evidence="6">
    <location>
        <begin position="308"/>
        <end position="327"/>
    </location>
</feature>
<evidence type="ECO:0000256" key="1">
    <source>
        <dbReference type="ARBA" id="ARBA00004651"/>
    </source>
</evidence>
<dbReference type="AlphaFoldDB" id="A0A2W4ZQX8"/>
<comment type="caution">
    <text evidence="7">The sequence shown here is derived from an EMBL/GenBank/DDBJ whole genome shotgun (WGS) entry which is preliminary data.</text>
</comment>
<dbReference type="Proteomes" id="UP000249557">
    <property type="component" value="Unassembled WGS sequence"/>
</dbReference>
<sequence>MKYFLPATLSAYLARTYLVAFLQLLGVLLSIVYLFDTVEILRRAAKFENVSLLLVLEMGLLKLPEVGQIILPFAILFSALYTFWFLARRHELVILRAAGLSVWQFLAPIIGVAMMIGVFHMTVINPISAMLISRYQAMEANYLEEKESTVAVGEQGLWLRQRTAEGGVILHASKVQMPEWKLSGVTVFYFSKEGDFLRRLDAGTAVIENASWVFNNAIVNSKGRAPERIARESLPTNLTVNEIEESFSTPEQTPFWVLPSYIRTMEATGFDSRKLRIHFQSLLAQPLLFAAMVILAATVSLRMARFQATALMIGSGVVIGFLVFFASSFLKALGASDQIPVLVAAWFPPVIALFLGMSVILTTEDG</sequence>
<accession>A0A2W4ZQX8</accession>
<feature type="transmembrane region" description="Helical" evidence="6">
    <location>
        <begin position="69"/>
        <end position="87"/>
    </location>
</feature>
<keyword evidence="4 6" id="KW-1133">Transmembrane helix</keyword>